<feature type="transmembrane region" description="Helical" evidence="18">
    <location>
        <begin position="7"/>
        <end position="28"/>
    </location>
</feature>
<feature type="repeat" description="TPR" evidence="16">
    <location>
        <begin position="614"/>
        <end position="647"/>
    </location>
</feature>
<dbReference type="PROSITE" id="PS50005">
    <property type="entry name" value="TPR"/>
    <property type="match status" value="6"/>
</dbReference>
<dbReference type="Pfam" id="PF00515">
    <property type="entry name" value="TPR_1"/>
    <property type="match status" value="1"/>
</dbReference>
<evidence type="ECO:0000259" key="19">
    <source>
        <dbReference type="Pfam" id="PF08409"/>
    </source>
</evidence>
<dbReference type="InterPro" id="IPR019734">
    <property type="entry name" value="TPR_rpt"/>
</dbReference>
<feature type="repeat" description="TPR" evidence="16">
    <location>
        <begin position="512"/>
        <end position="545"/>
    </location>
</feature>
<evidence type="ECO:0000256" key="15">
    <source>
        <dbReference type="ARBA" id="ARBA00045102"/>
    </source>
</evidence>
<dbReference type="GO" id="GO:0005783">
    <property type="term" value="C:endoplasmic reticulum"/>
    <property type="evidence" value="ECO:0007669"/>
    <property type="project" value="UniProtKB-SubCell"/>
</dbReference>
<dbReference type="UniPathway" id="UPA00378"/>
<dbReference type="SMART" id="SM00028">
    <property type="entry name" value="TPR"/>
    <property type="match status" value="7"/>
</dbReference>
<proteinExistence type="inferred from homology"/>
<evidence type="ECO:0000256" key="11">
    <source>
        <dbReference type="ARBA" id="ARBA00022824"/>
    </source>
</evidence>
<evidence type="ECO:0000256" key="2">
    <source>
        <dbReference type="ARBA" id="ARBA00004141"/>
    </source>
</evidence>
<accession>A0A653BQU3</accession>
<dbReference type="InterPro" id="IPR013105">
    <property type="entry name" value="TPR_2"/>
</dbReference>
<evidence type="ECO:0000256" key="8">
    <source>
        <dbReference type="ARBA" id="ARBA00022692"/>
    </source>
</evidence>
<dbReference type="EC" id="2.4.1.109" evidence="6"/>
<evidence type="ECO:0000256" key="7">
    <source>
        <dbReference type="ARBA" id="ARBA00022679"/>
    </source>
</evidence>
<protein>
    <recommendedName>
        <fullName evidence="6">dolichyl-phosphate-mannose--protein mannosyltransferase</fullName>
        <ecNumber evidence="6">2.4.1.109</ecNumber>
    </recommendedName>
</protein>
<reference evidence="20 21" key="1">
    <citation type="submission" date="2019-01" db="EMBL/GenBank/DDBJ databases">
        <authorList>
            <person name="Sayadi A."/>
        </authorList>
    </citation>
    <scope>NUCLEOTIDE SEQUENCE [LARGE SCALE GENOMIC DNA]</scope>
</reference>
<keyword evidence="13 18" id="KW-0472">Membrane</keyword>
<dbReference type="InterPro" id="IPR013618">
    <property type="entry name" value="TMTC_DUF1736"/>
</dbReference>
<comment type="pathway">
    <text evidence="4">Protein modification; protein glycosylation.</text>
</comment>
<evidence type="ECO:0000256" key="18">
    <source>
        <dbReference type="SAM" id="Phobius"/>
    </source>
</evidence>
<gene>
    <name evidence="20" type="ORF">CALMAC_LOCUS2994</name>
</gene>
<feature type="transmembrane region" description="Helical" evidence="18">
    <location>
        <begin position="148"/>
        <end position="167"/>
    </location>
</feature>
<dbReference type="PANTHER" id="PTHR44227:SF3">
    <property type="entry name" value="PROTEIN O-MANNOSYL-TRANSFERASE TMTC4"/>
    <property type="match status" value="1"/>
</dbReference>
<evidence type="ECO:0000256" key="10">
    <source>
        <dbReference type="ARBA" id="ARBA00022803"/>
    </source>
</evidence>
<keyword evidence="8 18" id="KW-0812">Transmembrane</keyword>
<evidence type="ECO:0000313" key="21">
    <source>
        <dbReference type="Proteomes" id="UP000410492"/>
    </source>
</evidence>
<feature type="transmembrane region" description="Helical" evidence="18">
    <location>
        <begin position="315"/>
        <end position="333"/>
    </location>
</feature>
<dbReference type="OrthoDB" id="19588at2759"/>
<feature type="transmembrane region" description="Helical" evidence="18">
    <location>
        <begin position="227"/>
        <end position="246"/>
    </location>
</feature>
<evidence type="ECO:0000256" key="6">
    <source>
        <dbReference type="ARBA" id="ARBA00012839"/>
    </source>
</evidence>
<dbReference type="InterPro" id="IPR011990">
    <property type="entry name" value="TPR-like_helical_dom_sf"/>
</dbReference>
<dbReference type="Pfam" id="PF13414">
    <property type="entry name" value="TPR_11"/>
    <property type="match status" value="1"/>
</dbReference>
<feature type="transmembrane region" description="Helical" evidence="18">
    <location>
        <begin position="97"/>
        <end position="115"/>
    </location>
</feature>
<feature type="domain" description="DUF1736" evidence="19">
    <location>
        <begin position="253"/>
        <end position="325"/>
    </location>
</feature>
<feature type="repeat" description="TPR" evidence="16">
    <location>
        <begin position="444"/>
        <end position="477"/>
    </location>
</feature>
<keyword evidence="12 18" id="KW-1133">Transmembrane helix</keyword>
<dbReference type="GO" id="GO:0004169">
    <property type="term" value="F:dolichyl-phosphate-mannose-protein mannosyltransferase activity"/>
    <property type="evidence" value="ECO:0007669"/>
    <property type="project" value="UniProtKB-EC"/>
</dbReference>
<keyword evidence="11" id="KW-0256">Endoplasmic reticulum</keyword>
<comment type="catalytic activity">
    <reaction evidence="15">
        <text>a di-trans,poly-cis-dolichyl beta-D-mannosyl phosphate + L-seryl-[protein] = 3-O-(alpha-D-mannosyl)-L-seryl-[protein] + a di-trans,poly-cis-dolichyl phosphate + H(+)</text>
        <dbReference type="Rhea" id="RHEA:17377"/>
        <dbReference type="Rhea" id="RHEA-COMP:9863"/>
        <dbReference type="Rhea" id="RHEA-COMP:13546"/>
        <dbReference type="Rhea" id="RHEA-COMP:19498"/>
        <dbReference type="Rhea" id="RHEA-COMP:19501"/>
        <dbReference type="ChEBI" id="CHEBI:15378"/>
        <dbReference type="ChEBI" id="CHEBI:29999"/>
        <dbReference type="ChEBI" id="CHEBI:57683"/>
        <dbReference type="ChEBI" id="CHEBI:58211"/>
        <dbReference type="ChEBI" id="CHEBI:137321"/>
        <dbReference type="EC" id="2.4.1.109"/>
    </reaction>
</comment>
<evidence type="ECO:0000256" key="12">
    <source>
        <dbReference type="ARBA" id="ARBA00022989"/>
    </source>
</evidence>
<comment type="function">
    <text evidence="1">Transfers mannosyl residues to the hydroxyl group of serine or threonine residues.</text>
</comment>
<comment type="subcellular location">
    <subcellularLocation>
        <location evidence="3">Endoplasmic reticulum</location>
    </subcellularLocation>
    <subcellularLocation>
        <location evidence="2">Membrane</location>
        <topology evidence="2">Multi-pass membrane protein</topology>
    </subcellularLocation>
</comment>
<organism evidence="20 21">
    <name type="scientific">Callosobruchus maculatus</name>
    <name type="common">Southern cowpea weevil</name>
    <name type="synonym">Pulse bruchid</name>
    <dbReference type="NCBI Taxonomy" id="64391"/>
    <lineage>
        <taxon>Eukaryota</taxon>
        <taxon>Metazoa</taxon>
        <taxon>Ecdysozoa</taxon>
        <taxon>Arthropoda</taxon>
        <taxon>Hexapoda</taxon>
        <taxon>Insecta</taxon>
        <taxon>Pterygota</taxon>
        <taxon>Neoptera</taxon>
        <taxon>Endopterygota</taxon>
        <taxon>Coleoptera</taxon>
        <taxon>Polyphaga</taxon>
        <taxon>Cucujiformia</taxon>
        <taxon>Chrysomeloidea</taxon>
        <taxon>Chrysomelidae</taxon>
        <taxon>Bruchinae</taxon>
        <taxon>Bruchini</taxon>
        <taxon>Callosobruchus</taxon>
    </lineage>
</organism>
<keyword evidence="9" id="KW-0677">Repeat</keyword>
<feature type="transmembrane region" description="Helical" evidence="18">
    <location>
        <begin position="375"/>
        <end position="391"/>
    </location>
</feature>
<dbReference type="GO" id="GO:0016020">
    <property type="term" value="C:membrane"/>
    <property type="evidence" value="ECO:0007669"/>
    <property type="project" value="UniProtKB-SubCell"/>
</dbReference>
<evidence type="ECO:0000256" key="1">
    <source>
        <dbReference type="ARBA" id="ARBA00003582"/>
    </source>
</evidence>
<evidence type="ECO:0000256" key="4">
    <source>
        <dbReference type="ARBA" id="ARBA00004922"/>
    </source>
</evidence>
<feature type="transmembrane region" description="Helical" evidence="18">
    <location>
        <begin position="179"/>
        <end position="207"/>
    </location>
</feature>
<evidence type="ECO:0000256" key="9">
    <source>
        <dbReference type="ARBA" id="ARBA00022737"/>
    </source>
</evidence>
<dbReference type="Gene3D" id="1.25.40.10">
    <property type="entry name" value="Tetratricopeptide repeat domain"/>
    <property type="match status" value="3"/>
</dbReference>
<feature type="coiled-coil region" evidence="17">
    <location>
        <begin position="467"/>
        <end position="497"/>
    </location>
</feature>
<evidence type="ECO:0000256" key="14">
    <source>
        <dbReference type="ARBA" id="ARBA00045085"/>
    </source>
</evidence>
<dbReference type="GO" id="GO:0030968">
    <property type="term" value="P:endoplasmic reticulum unfolded protein response"/>
    <property type="evidence" value="ECO:0007669"/>
    <property type="project" value="TreeGrafter"/>
</dbReference>
<comment type="similarity">
    <text evidence="5">Belongs to the TMTC family.</text>
</comment>
<evidence type="ECO:0000256" key="5">
    <source>
        <dbReference type="ARBA" id="ARBA00007882"/>
    </source>
</evidence>
<dbReference type="Pfam" id="PF13181">
    <property type="entry name" value="TPR_8"/>
    <property type="match status" value="1"/>
</dbReference>
<feature type="transmembrane region" description="Helical" evidence="18">
    <location>
        <begin position="127"/>
        <end position="142"/>
    </location>
</feature>
<dbReference type="Pfam" id="PF13374">
    <property type="entry name" value="TPR_10"/>
    <property type="match status" value="1"/>
</dbReference>
<feature type="transmembrane region" description="Helical" evidence="18">
    <location>
        <begin position="275"/>
        <end position="295"/>
    </location>
</feature>
<keyword evidence="17" id="KW-0175">Coiled coil</keyword>
<evidence type="ECO:0000256" key="13">
    <source>
        <dbReference type="ARBA" id="ARBA00023136"/>
    </source>
</evidence>
<sequence length="699" mass="80992">MDNSTKYITISVAAFVCYCNTLWGTFVFDDSEAIVKNKDVMLHTPLRDVFRNDFWGTDITLNSSHKSYRPLTILSYRLNVLYSNNKLDAFQFHATNVILYGVLCLLTVPVFELFLKKSKYATNVHDIAYYSALLFTVHPVHTEPVAGLVGRADILSSVLFFLVLLIYQKYRNATGEIVLFWYMMFILMTGCAVLCKETAISVLGMLIIYDIYREKRRSTLWWDLLTFWNFAKYTTIISCGLVIMYYRFKIMNFEGPIFTTNDNPAAFSDNFATRLFTFSYLYLLNFLLLLWPQWLCFDWSMGCVPLIESFCDIRVIFLIGFWIIVTYAAYTIVKQNLENCVLDARIMGVSLILLPFLPASNIVFTVGFVIAERTLLLPSAGFCLLVVIGLRKLERKYYDNRKIFLVFLYVLLLIFALRTIQRNSEWLTEEKLFTSALNVCPQNAKVHYNIAKIAADKGNKDVALEEYKKALELNTNYEQAMNNLANLLREDRKFQEAEVLLRKALEVRPNFAAAWMNLGIVLTNLNRTEEAENCYKTAIKYRSKYPDCYYNLGNLYLDLKQHEDALKAWEMSVFYRPTHTAAWSNALVLLDNMKRYEDVLRLGHKALQHNPTSSALHFTMANTLGKLQEFEKAEKHFLEAIKLNSNSGLYCSNLGVLYHRWGKIDKAKDMYKKALEIDPTLKTTEMNLKRLTNTQPQRS</sequence>
<evidence type="ECO:0000256" key="3">
    <source>
        <dbReference type="ARBA" id="ARBA00004240"/>
    </source>
</evidence>
<dbReference type="SUPFAM" id="SSF48452">
    <property type="entry name" value="TPR-like"/>
    <property type="match status" value="2"/>
</dbReference>
<feature type="transmembrane region" description="Helical" evidence="18">
    <location>
        <begin position="403"/>
        <end position="420"/>
    </location>
</feature>
<feature type="repeat" description="TPR" evidence="16">
    <location>
        <begin position="478"/>
        <end position="511"/>
    </location>
</feature>
<dbReference type="AlphaFoldDB" id="A0A653BQU3"/>
<keyword evidence="10 16" id="KW-0802">TPR repeat</keyword>
<evidence type="ECO:0000256" key="17">
    <source>
        <dbReference type="SAM" id="Coils"/>
    </source>
</evidence>
<feature type="repeat" description="TPR" evidence="16">
    <location>
        <begin position="546"/>
        <end position="579"/>
    </location>
</feature>
<feature type="transmembrane region" description="Helical" evidence="18">
    <location>
        <begin position="345"/>
        <end position="369"/>
    </location>
</feature>
<evidence type="ECO:0000256" key="16">
    <source>
        <dbReference type="PROSITE-ProRule" id="PRU00339"/>
    </source>
</evidence>
<keyword evidence="21" id="KW-1185">Reference proteome</keyword>
<dbReference type="InterPro" id="IPR052346">
    <property type="entry name" value="O-mannosyl-transferase_TMTC"/>
</dbReference>
<evidence type="ECO:0000313" key="20">
    <source>
        <dbReference type="EMBL" id="VEN37933.1"/>
    </source>
</evidence>
<comment type="catalytic activity">
    <reaction evidence="14">
        <text>a di-trans,poly-cis-dolichyl beta-D-mannosyl phosphate + L-threonyl-[protein] = 3-O-(alpha-D-mannosyl)-L-threonyl-[protein] + a di-trans,poly-cis-dolichyl phosphate + H(+)</text>
        <dbReference type="Rhea" id="RHEA:53396"/>
        <dbReference type="Rhea" id="RHEA-COMP:11060"/>
        <dbReference type="Rhea" id="RHEA-COMP:13547"/>
        <dbReference type="Rhea" id="RHEA-COMP:19498"/>
        <dbReference type="Rhea" id="RHEA-COMP:19501"/>
        <dbReference type="ChEBI" id="CHEBI:15378"/>
        <dbReference type="ChEBI" id="CHEBI:30013"/>
        <dbReference type="ChEBI" id="CHEBI:57683"/>
        <dbReference type="ChEBI" id="CHEBI:58211"/>
        <dbReference type="ChEBI" id="CHEBI:137323"/>
        <dbReference type="EC" id="2.4.1.109"/>
    </reaction>
</comment>
<dbReference type="EMBL" id="CAACVG010003895">
    <property type="protein sequence ID" value="VEN37933.1"/>
    <property type="molecule type" value="Genomic_DNA"/>
</dbReference>
<keyword evidence="7" id="KW-0808">Transferase</keyword>
<dbReference type="Pfam" id="PF07719">
    <property type="entry name" value="TPR_2"/>
    <property type="match status" value="1"/>
</dbReference>
<feature type="repeat" description="TPR" evidence="16">
    <location>
        <begin position="648"/>
        <end position="681"/>
    </location>
</feature>
<dbReference type="Pfam" id="PF08409">
    <property type="entry name" value="TMTC_DUF1736"/>
    <property type="match status" value="1"/>
</dbReference>
<name>A0A653BQU3_CALMS</name>
<dbReference type="PANTHER" id="PTHR44227">
    <property type="match status" value="1"/>
</dbReference>
<dbReference type="Proteomes" id="UP000410492">
    <property type="component" value="Unassembled WGS sequence"/>
</dbReference>